<dbReference type="Proteomes" id="UP001054252">
    <property type="component" value="Unassembled WGS sequence"/>
</dbReference>
<evidence type="ECO:0000313" key="2">
    <source>
        <dbReference type="Proteomes" id="UP001054252"/>
    </source>
</evidence>
<dbReference type="EMBL" id="BPVZ01000257">
    <property type="protein sequence ID" value="GKV48446.1"/>
    <property type="molecule type" value="Genomic_DNA"/>
</dbReference>
<keyword evidence="2" id="KW-1185">Reference proteome</keyword>
<proteinExistence type="predicted"/>
<sequence>MGAHRRHGLSGGGHQWRLDEVRVEACPKKQEYEFEFAGDGDPGKEEIERKG</sequence>
<gene>
    <name evidence="1" type="ORF">SLEP1_g55259</name>
</gene>
<name>A0AAV5MI10_9ROSI</name>
<accession>A0AAV5MI10</accession>
<reference evidence="1 2" key="1">
    <citation type="journal article" date="2021" name="Commun. Biol.">
        <title>The genome of Shorea leprosula (Dipterocarpaceae) highlights the ecological relevance of drought in aseasonal tropical rainforests.</title>
        <authorList>
            <person name="Ng K.K.S."/>
            <person name="Kobayashi M.J."/>
            <person name="Fawcett J.A."/>
            <person name="Hatakeyama M."/>
            <person name="Paape T."/>
            <person name="Ng C.H."/>
            <person name="Ang C.C."/>
            <person name="Tnah L.H."/>
            <person name="Lee C.T."/>
            <person name="Nishiyama T."/>
            <person name="Sese J."/>
            <person name="O'Brien M.J."/>
            <person name="Copetti D."/>
            <person name="Mohd Noor M.I."/>
            <person name="Ong R.C."/>
            <person name="Putra M."/>
            <person name="Sireger I.Z."/>
            <person name="Indrioko S."/>
            <person name="Kosugi Y."/>
            <person name="Izuno A."/>
            <person name="Isagi Y."/>
            <person name="Lee S.L."/>
            <person name="Shimizu K.K."/>
        </authorList>
    </citation>
    <scope>NUCLEOTIDE SEQUENCE [LARGE SCALE GENOMIC DNA]</scope>
    <source>
        <strain evidence="1">214</strain>
    </source>
</reference>
<protein>
    <submittedName>
        <fullName evidence="1">Uncharacterized protein</fullName>
    </submittedName>
</protein>
<evidence type="ECO:0000313" key="1">
    <source>
        <dbReference type="EMBL" id="GKV48446.1"/>
    </source>
</evidence>
<organism evidence="1 2">
    <name type="scientific">Rubroshorea leprosula</name>
    <dbReference type="NCBI Taxonomy" id="152421"/>
    <lineage>
        <taxon>Eukaryota</taxon>
        <taxon>Viridiplantae</taxon>
        <taxon>Streptophyta</taxon>
        <taxon>Embryophyta</taxon>
        <taxon>Tracheophyta</taxon>
        <taxon>Spermatophyta</taxon>
        <taxon>Magnoliopsida</taxon>
        <taxon>eudicotyledons</taxon>
        <taxon>Gunneridae</taxon>
        <taxon>Pentapetalae</taxon>
        <taxon>rosids</taxon>
        <taxon>malvids</taxon>
        <taxon>Malvales</taxon>
        <taxon>Dipterocarpaceae</taxon>
        <taxon>Rubroshorea</taxon>
    </lineage>
</organism>
<dbReference type="AlphaFoldDB" id="A0AAV5MI10"/>
<comment type="caution">
    <text evidence="1">The sequence shown here is derived from an EMBL/GenBank/DDBJ whole genome shotgun (WGS) entry which is preliminary data.</text>
</comment>